<proteinExistence type="predicted"/>
<protein>
    <submittedName>
        <fullName evidence="1">Uncharacterized protein</fullName>
    </submittedName>
</protein>
<keyword evidence="2" id="KW-1185">Reference proteome</keyword>
<organism evidence="1 2">
    <name type="scientific">Purpureocillium lilacinum</name>
    <name type="common">Paecilomyces lilacinus</name>
    <dbReference type="NCBI Taxonomy" id="33203"/>
    <lineage>
        <taxon>Eukaryota</taxon>
        <taxon>Fungi</taxon>
        <taxon>Dikarya</taxon>
        <taxon>Ascomycota</taxon>
        <taxon>Pezizomycotina</taxon>
        <taxon>Sordariomycetes</taxon>
        <taxon>Hypocreomycetidae</taxon>
        <taxon>Hypocreales</taxon>
        <taxon>Ophiocordycipitaceae</taxon>
        <taxon>Purpureocillium</taxon>
    </lineage>
</organism>
<gene>
    <name evidence="1" type="ORF">ACCO45_004621</name>
</gene>
<reference evidence="1" key="1">
    <citation type="submission" date="2024-12" db="EMBL/GenBank/DDBJ databases">
        <title>Comparative genomics and development of molecular markers within Purpureocillium lilacinum and among Purpureocillium species.</title>
        <authorList>
            <person name="Yeh Z.-Y."/>
            <person name="Ni N.-T."/>
            <person name="Lo P.-H."/>
            <person name="Mushyakhwo K."/>
            <person name="Lin C.-F."/>
            <person name="Nai Y.-S."/>
        </authorList>
    </citation>
    <scope>NUCLEOTIDE SEQUENCE</scope>
    <source>
        <strain evidence="1">NCHU-NPUST-175</strain>
    </source>
</reference>
<name>A0ACC4DVA9_PURLI</name>
<accession>A0ACC4DVA9</accession>
<dbReference type="EMBL" id="JBGNUJ010000004">
    <property type="protein sequence ID" value="KAL3959504.1"/>
    <property type="molecule type" value="Genomic_DNA"/>
</dbReference>
<evidence type="ECO:0000313" key="2">
    <source>
        <dbReference type="Proteomes" id="UP001638806"/>
    </source>
</evidence>
<dbReference type="Proteomes" id="UP001638806">
    <property type="component" value="Unassembled WGS sequence"/>
</dbReference>
<evidence type="ECO:0000313" key="1">
    <source>
        <dbReference type="EMBL" id="KAL3959504.1"/>
    </source>
</evidence>
<comment type="caution">
    <text evidence="1">The sequence shown here is derived from an EMBL/GenBank/DDBJ whole genome shotgun (WGS) entry which is preliminary data.</text>
</comment>
<sequence>MDPTDLRFNGLLEAQYKAMELNEAGPQQGWCSVKSQKCNVILYSPARVPGPNVVYKLMQQTQGYSCSPGSLCNELGTACVKRWKPAKTLCDYVDVIAEMDTPGCIP</sequence>